<dbReference type="Pfam" id="PF00082">
    <property type="entry name" value="Peptidase_S8"/>
    <property type="match status" value="1"/>
</dbReference>
<evidence type="ECO:0000256" key="4">
    <source>
        <dbReference type="ARBA" id="ARBA00022825"/>
    </source>
</evidence>
<dbReference type="GO" id="GO:0004252">
    <property type="term" value="F:serine-type endopeptidase activity"/>
    <property type="evidence" value="ECO:0007669"/>
    <property type="project" value="InterPro"/>
</dbReference>
<dbReference type="EMBL" id="WJQU01000001">
    <property type="protein sequence ID" value="KAJ6645451.1"/>
    <property type="molecule type" value="Genomic_DNA"/>
</dbReference>
<dbReference type="Pfam" id="PF23094">
    <property type="entry name" value="MBTPS1_3rd"/>
    <property type="match status" value="1"/>
</dbReference>
<dbReference type="InterPro" id="IPR036852">
    <property type="entry name" value="Peptidase_S8/S53_dom_sf"/>
</dbReference>
<comment type="caution">
    <text evidence="5">Lacks conserved residue(s) required for the propagation of feature annotation.</text>
</comment>
<accession>A0A9Q0N9L3</accession>
<evidence type="ECO:0000256" key="5">
    <source>
        <dbReference type="PROSITE-ProRule" id="PRU01240"/>
    </source>
</evidence>
<dbReference type="PROSITE" id="PS00137">
    <property type="entry name" value="SUBTILASE_HIS"/>
    <property type="match status" value="1"/>
</dbReference>
<dbReference type="PROSITE" id="PS51892">
    <property type="entry name" value="SUBTILASE"/>
    <property type="match status" value="1"/>
</dbReference>
<dbReference type="Gene3D" id="3.40.50.200">
    <property type="entry name" value="Peptidase S8/S53 domain"/>
    <property type="match status" value="1"/>
</dbReference>
<organism evidence="9 10">
    <name type="scientific">Pseudolycoriella hygida</name>
    <dbReference type="NCBI Taxonomy" id="35572"/>
    <lineage>
        <taxon>Eukaryota</taxon>
        <taxon>Metazoa</taxon>
        <taxon>Ecdysozoa</taxon>
        <taxon>Arthropoda</taxon>
        <taxon>Hexapoda</taxon>
        <taxon>Insecta</taxon>
        <taxon>Pterygota</taxon>
        <taxon>Neoptera</taxon>
        <taxon>Endopterygota</taxon>
        <taxon>Diptera</taxon>
        <taxon>Nematocera</taxon>
        <taxon>Sciaroidea</taxon>
        <taxon>Sciaridae</taxon>
        <taxon>Pseudolycoriella</taxon>
    </lineage>
</organism>
<keyword evidence="4" id="KW-0720">Serine protease</keyword>
<dbReference type="SUPFAM" id="SSF52743">
    <property type="entry name" value="Subtilisin-like"/>
    <property type="match status" value="1"/>
</dbReference>
<name>A0A9Q0N9L3_9DIPT</name>
<dbReference type="GO" id="GO:0006508">
    <property type="term" value="P:proteolysis"/>
    <property type="evidence" value="ECO:0007669"/>
    <property type="project" value="UniProtKB-KW"/>
</dbReference>
<dbReference type="PRINTS" id="PR00723">
    <property type="entry name" value="SUBTILISIN"/>
</dbReference>
<comment type="similarity">
    <text evidence="1 5">Belongs to the peptidase S8 family.</text>
</comment>
<dbReference type="PANTHER" id="PTHR43806">
    <property type="entry name" value="PEPTIDASE S8"/>
    <property type="match status" value="1"/>
</dbReference>
<evidence type="ECO:0000259" key="6">
    <source>
        <dbReference type="Pfam" id="PF00082"/>
    </source>
</evidence>
<dbReference type="AlphaFoldDB" id="A0A9Q0N9L3"/>
<dbReference type="InterPro" id="IPR057032">
    <property type="entry name" value="MBTPS1_4th"/>
</dbReference>
<keyword evidence="10" id="KW-1185">Reference proteome</keyword>
<evidence type="ECO:0000313" key="9">
    <source>
        <dbReference type="EMBL" id="KAJ6645451.1"/>
    </source>
</evidence>
<evidence type="ECO:0000313" key="10">
    <source>
        <dbReference type="Proteomes" id="UP001151699"/>
    </source>
</evidence>
<dbReference type="InterPro" id="IPR015500">
    <property type="entry name" value="Peptidase_S8_subtilisin-rel"/>
</dbReference>
<dbReference type="InterPro" id="IPR023828">
    <property type="entry name" value="Peptidase_S8_Ser-AS"/>
</dbReference>
<dbReference type="InterPro" id="IPR050131">
    <property type="entry name" value="Peptidase_S8_subtilisin-like"/>
</dbReference>
<dbReference type="InterPro" id="IPR022398">
    <property type="entry name" value="Peptidase_S8_His-AS"/>
</dbReference>
<feature type="non-terminal residue" evidence="9">
    <location>
        <position position="1250"/>
    </location>
</feature>
<gene>
    <name evidence="9" type="primary">MBTPS1</name>
    <name evidence="9" type="ORF">Bhyg_00657</name>
</gene>
<dbReference type="PANTHER" id="PTHR43806:SF7">
    <property type="entry name" value="MEMBRANE-BOUND TRANSCRIPTION FACTOR SITE-1 PROTEASE"/>
    <property type="match status" value="1"/>
</dbReference>
<evidence type="ECO:0000259" key="8">
    <source>
        <dbReference type="Pfam" id="PF23094"/>
    </source>
</evidence>
<feature type="domain" description="Peptidase S8/S53" evidence="6">
    <location>
        <begin position="390"/>
        <end position="617"/>
    </location>
</feature>
<comment type="caution">
    <text evidence="9">The sequence shown here is derived from an EMBL/GenBank/DDBJ whole genome shotgun (WGS) entry which is preliminary data.</text>
</comment>
<dbReference type="GO" id="GO:0005794">
    <property type="term" value="C:Golgi apparatus"/>
    <property type="evidence" value="ECO:0007669"/>
    <property type="project" value="TreeGrafter"/>
</dbReference>
<keyword evidence="3" id="KW-0378">Hydrolase</keyword>
<dbReference type="InterPro" id="IPR000209">
    <property type="entry name" value="Peptidase_S8/S53_dom"/>
</dbReference>
<reference evidence="9" key="1">
    <citation type="submission" date="2022-07" db="EMBL/GenBank/DDBJ databases">
        <authorList>
            <person name="Trinca V."/>
            <person name="Uliana J.V.C."/>
            <person name="Torres T.T."/>
            <person name="Ward R.J."/>
            <person name="Monesi N."/>
        </authorList>
    </citation>
    <scope>NUCLEOTIDE SEQUENCE</scope>
    <source>
        <strain evidence="9">HSMRA1968</strain>
        <tissue evidence="9">Whole embryos</tissue>
    </source>
</reference>
<dbReference type="OrthoDB" id="1740355at2759"/>
<protein>
    <submittedName>
        <fullName evidence="9">Membrane-bound transcription factor site-1 protease</fullName>
    </submittedName>
</protein>
<evidence type="ECO:0000256" key="3">
    <source>
        <dbReference type="ARBA" id="ARBA00022801"/>
    </source>
</evidence>
<dbReference type="PROSITE" id="PS00138">
    <property type="entry name" value="SUBTILASE_SER"/>
    <property type="match status" value="1"/>
</dbReference>
<sequence length="1250" mass="140936">FQNTVDVKRKELTKNKQLVTSSTLVWQSFTGDQKQLEYAVTAATYVTEHENYPLYHQSQTVCIVSMHMDVRTHYAFDVLLNKGHGGKLTWKPWNKFSGGIPSGAVSATSAGHVDDYYIARRKTHADKEKPEHHHHHLSRDFSVGRFAPKLSLGKIIVNEDRVENEYEDGQILVEAEPIRYELRDIKTDKWRTQSFRNVTLLGKTTLTNDDKETNLVETVMSYKFDKVHYWGTLEGVARGLPTTVYETGKSPAAINWGLKENVVIIETKAVNVVIPPGTAVNVTLSGNYTKIEAPYKATLIAFYEDTNDSASRRIESIVQTADMLELKFEFSPVYWQHNFTRENSVTEDKVLVSGIGGSTKDKSVSAGERIQQHWSVIAITMRIKERTNWTNEKSLDDGVSHGTFVAGVVGSSKECLGFAPDAELHIYRVFTNNQVSYTSWFLDAFNYAILRKIHVLNLSIGGPDFLDHPFVDKVLELTANKVIMISAIGNDGPLYGTLNNPGDQSDVIGVGGMNFEETIAKFSSRGMTTWELPNGYGRLKPDIVTYGSQVIGSNVKGGCRSLSGTSVASPVVAGAVTLIASGVIDKIDLINPSSMKQALIEGATRLNDNNMFEQGHGKLNILKSMKILSEYVPKVTLSPSYLDFTEDYMWPYNTQSLFYSSTPAIVNITILNGMGVIGKLINAPTWHPYTTQHGNLLNVSISYAEVLWPWSGWMGIHISVNENGQSFEGLAQGHITLTVQSPAGPNETEPRNSTVSFPMRVKIIPRPPRHKRILWDQYHSLRYPPGYLPRDNLKIKSDPLDWRADHIHTNFKDMYTHLRNAGYYVEVLGNPFTCFNASLYGTLLIVDPEDEFFPEEIAKIKDDILEHELSVIVFADWYNTSVMRKIKFYDENTRQWWMPDTGGSNIPALNELLREFGIALGETVLEGYFDMGSHGMYYASGTSLIRFPQINGAIIIDRNLHDQGLEVNFSDDIEENRLLTFSITKLLQNAEPSKTKELHPIFGMLQTNKSLIHNHKINFAEANVDVNNDKLSDAYKDLESNHIEKNPIINKRILLNQNSHLDPGEMNENALKSDITDENVAAEEDASVVRKTQFVSGDESKRLNNSEQNDLTDGMLFSAVAAKKKEQLNNRWRKREGRIAVYGDSNCLDSTHLEKPCFWLLDAMLEYTMNSHIPGLLSNLNKVSKINFNQAIVNTDDQITLPVKSWRGNQKPIDSFYMDDDVLPKDDQVSFLTIAYFVRRIKPLTQRPHR</sequence>
<feature type="domain" description="MBTPS1 third" evidence="8">
    <location>
        <begin position="638"/>
        <end position="765"/>
    </location>
</feature>
<dbReference type="InterPro" id="IPR057060">
    <property type="entry name" value="MBTPS1_3rd"/>
</dbReference>
<proteinExistence type="inferred from homology"/>
<feature type="domain" description="MBTPS1 fourth" evidence="7">
    <location>
        <begin position="767"/>
        <end position="1010"/>
    </location>
</feature>
<evidence type="ECO:0000259" key="7">
    <source>
        <dbReference type="Pfam" id="PF23090"/>
    </source>
</evidence>
<dbReference type="Pfam" id="PF23090">
    <property type="entry name" value="MBTPS1_4th"/>
    <property type="match status" value="2"/>
</dbReference>
<dbReference type="Proteomes" id="UP001151699">
    <property type="component" value="Chromosome A"/>
</dbReference>
<evidence type="ECO:0000256" key="1">
    <source>
        <dbReference type="ARBA" id="ARBA00011073"/>
    </source>
</evidence>
<feature type="domain" description="MBTPS1 fourth" evidence="7">
    <location>
        <begin position="1110"/>
        <end position="1172"/>
    </location>
</feature>
<keyword evidence="2 9" id="KW-0645">Protease</keyword>
<evidence type="ECO:0000256" key="2">
    <source>
        <dbReference type="ARBA" id="ARBA00022670"/>
    </source>
</evidence>